<dbReference type="PANTHER" id="PTHR38451:SF1">
    <property type="entry name" value="TRNA (ADENINE(22)-N(1))-METHYLTRANSFERASE"/>
    <property type="match status" value="1"/>
</dbReference>
<dbReference type="Proteomes" id="UP000665043">
    <property type="component" value="Chromosome"/>
</dbReference>
<dbReference type="InterPro" id="IPR006901">
    <property type="entry name" value="TrmK"/>
</dbReference>
<organism evidence="1 2">
    <name type="scientific">Sediminibacillus dalangtanensis</name>
    <dbReference type="NCBI Taxonomy" id="2729421"/>
    <lineage>
        <taxon>Bacteria</taxon>
        <taxon>Bacillati</taxon>
        <taxon>Bacillota</taxon>
        <taxon>Bacilli</taxon>
        <taxon>Bacillales</taxon>
        <taxon>Bacillaceae</taxon>
        <taxon>Sediminibacillus</taxon>
    </lineage>
</organism>
<dbReference type="RefSeq" id="WP_209365020.1">
    <property type="nucleotide sequence ID" value="NZ_CP046956.1"/>
</dbReference>
<dbReference type="Pfam" id="PF04816">
    <property type="entry name" value="TrmK"/>
    <property type="match status" value="1"/>
</dbReference>
<evidence type="ECO:0000313" key="1">
    <source>
        <dbReference type="EMBL" id="QTM99851.1"/>
    </source>
</evidence>
<proteinExistence type="predicted"/>
<dbReference type="InterPro" id="IPR029063">
    <property type="entry name" value="SAM-dependent_MTases_sf"/>
</dbReference>
<name>A0ABX7VYU4_9BACI</name>
<sequence>MNERLVSDRIQCIASFLPRGALFADIGSDHAYLPVYVCHMDEQAKAIAGEINEGPYQSAKSTVAEEGLTDRIEVRKGDGLAVISANEVNQVVIAGMGGSLISTILEKGKEKLAGVGQIIAQPNVEARAVRVWLQENGYRLNGEAIIEEAGHIYEVISAISSNIAYSMTETELLLGPYLMKEKSDPFQRKWKMELEKRERVIKQMKKAKYPDVKKMEIFRHEIKLIKEVLT</sequence>
<gene>
    <name evidence="1" type="ORF">ERJ70_11435</name>
</gene>
<dbReference type="Gene3D" id="3.40.50.150">
    <property type="entry name" value="Vaccinia Virus protein VP39"/>
    <property type="match status" value="1"/>
</dbReference>
<dbReference type="EMBL" id="CP046956">
    <property type="protein sequence ID" value="QTM99851.1"/>
    <property type="molecule type" value="Genomic_DNA"/>
</dbReference>
<dbReference type="SUPFAM" id="SSF53335">
    <property type="entry name" value="S-adenosyl-L-methionine-dependent methyltransferases"/>
    <property type="match status" value="1"/>
</dbReference>
<protein>
    <submittedName>
        <fullName evidence="1">tRNA (Adenine(22)-N(1))-methyltransferase TrmK</fullName>
    </submittedName>
</protein>
<reference evidence="1 2" key="1">
    <citation type="submission" date="2019-12" db="EMBL/GenBank/DDBJ databases">
        <title>The whole genome sequencing of a strain isolated from a Mars analog, Dalangtan Playa.</title>
        <authorList>
            <person name="Huang T."/>
        </authorList>
    </citation>
    <scope>NUCLEOTIDE SEQUENCE [LARGE SCALE GENOMIC DNA]</scope>
    <source>
        <strain evidence="1 2">DP4-553-S</strain>
    </source>
</reference>
<dbReference type="Gene3D" id="1.10.287.1890">
    <property type="match status" value="1"/>
</dbReference>
<dbReference type="PANTHER" id="PTHR38451">
    <property type="entry name" value="TRNA (ADENINE(22)-N(1))-METHYLTRANSFERASE"/>
    <property type="match status" value="1"/>
</dbReference>
<accession>A0ABX7VYU4</accession>
<evidence type="ECO:0000313" key="2">
    <source>
        <dbReference type="Proteomes" id="UP000665043"/>
    </source>
</evidence>
<keyword evidence="2" id="KW-1185">Reference proteome</keyword>
<dbReference type="PIRSF" id="PIRSF018637">
    <property type="entry name" value="TrmK"/>
    <property type="match status" value="1"/>
</dbReference>